<evidence type="ECO:0000313" key="1">
    <source>
        <dbReference type="EMBL" id="CAD1476216.1"/>
    </source>
</evidence>
<dbReference type="OrthoDB" id="6146839at2759"/>
<accession>A0A6V7HB16</accession>
<name>A0A6V7HB16_9HYME</name>
<dbReference type="AlphaFoldDB" id="A0A6V7HB16"/>
<keyword evidence="2" id="KW-1185">Reference proteome</keyword>
<comment type="caution">
    <text evidence="1">The sequence shown here is derived from an EMBL/GenBank/DDBJ whole genome shotgun (WGS) entry which is preliminary data.</text>
</comment>
<protein>
    <submittedName>
        <fullName evidence="1">Uncharacterized protein</fullName>
    </submittedName>
</protein>
<reference evidence="1" key="1">
    <citation type="submission" date="2020-07" db="EMBL/GenBank/DDBJ databases">
        <authorList>
            <person name="Nazaruddin N."/>
        </authorList>
    </citation>
    <scope>NUCLEOTIDE SEQUENCE</scope>
</reference>
<dbReference type="EMBL" id="CAJDYZ010009139">
    <property type="protein sequence ID" value="CAD1476216.1"/>
    <property type="molecule type" value="Genomic_DNA"/>
</dbReference>
<proteinExistence type="predicted"/>
<organism evidence="1 2">
    <name type="scientific">Heterotrigona itama</name>
    <dbReference type="NCBI Taxonomy" id="395501"/>
    <lineage>
        <taxon>Eukaryota</taxon>
        <taxon>Metazoa</taxon>
        <taxon>Ecdysozoa</taxon>
        <taxon>Arthropoda</taxon>
        <taxon>Hexapoda</taxon>
        <taxon>Insecta</taxon>
        <taxon>Pterygota</taxon>
        <taxon>Neoptera</taxon>
        <taxon>Endopterygota</taxon>
        <taxon>Hymenoptera</taxon>
        <taxon>Apocrita</taxon>
        <taxon>Aculeata</taxon>
        <taxon>Apoidea</taxon>
        <taxon>Anthophila</taxon>
        <taxon>Apidae</taxon>
        <taxon>Heterotrigona</taxon>
    </lineage>
</organism>
<gene>
    <name evidence="1" type="ORF">MHI_LOCUS628098</name>
</gene>
<sequence length="56" mass="6595">MRHFPSLYIPRGKNRIRRCIICSKNDKRLESGYECKDCNVGLCISLISLIYPMYIL</sequence>
<evidence type="ECO:0000313" key="2">
    <source>
        <dbReference type="Proteomes" id="UP000752696"/>
    </source>
</evidence>
<feature type="non-terminal residue" evidence="1">
    <location>
        <position position="56"/>
    </location>
</feature>
<dbReference type="Proteomes" id="UP000752696">
    <property type="component" value="Unassembled WGS sequence"/>
</dbReference>